<keyword evidence="3" id="KW-1185">Reference proteome</keyword>
<dbReference type="Proteomes" id="UP001162131">
    <property type="component" value="Unassembled WGS sequence"/>
</dbReference>
<evidence type="ECO:0000256" key="1">
    <source>
        <dbReference type="SAM" id="MobiDB-lite"/>
    </source>
</evidence>
<protein>
    <submittedName>
        <fullName evidence="2">Uncharacterized protein</fullName>
    </submittedName>
</protein>
<organism evidence="2 3">
    <name type="scientific">Blepharisma stoltei</name>
    <dbReference type="NCBI Taxonomy" id="1481888"/>
    <lineage>
        <taxon>Eukaryota</taxon>
        <taxon>Sar</taxon>
        <taxon>Alveolata</taxon>
        <taxon>Ciliophora</taxon>
        <taxon>Postciliodesmatophora</taxon>
        <taxon>Heterotrichea</taxon>
        <taxon>Heterotrichida</taxon>
        <taxon>Blepharismidae</taxon>
        <taxon>Blepharisma</taxon>
    </lineage>
</organism>
<proteinExistence type="predicted"/>
<reference evidence="2" key="1">
    <citation type="submission" date="2021-09" db="EMBL/GenBank/DDBJ databases">
        <authorList>
            <consortium name="AG Swart"/>
            <person name="Singh M."/>
            <person name="Singh A."/>
            <person name="Seah K."/>
            <person name="Emmerich C."/>
        </authorList>
    </citation>
    <scope>NUCLEOTIDE SEQUENCE</scope>
    <source>
        <strain evidence="2">ATCC30299</strain>
    </source>
</reference>
<evidence type="ECO:0000313" key="2">
    <source>
        <dbReference type="EMBL" id="CAG9333310.1"/>
    </source>
</evidence>
<feature type="region of interest" description="Disordered" evidence="1">
    <location>
        <begin position="1"/>
        <end position="29"/>
    </location>
</feature>
<evidence type="ECO:0000313" key="3">
    <source>
        <dbReference type="Proteomes" id="UP001162131"/>
    </source>
</evidence>
<dbReference type="EMBL" id="CAJZBQ010000056">
    <property type="protein sequence ID" value="CAG9333310.1"/>
    <property type="molecule type" value="Genomic_DNA"/>
</dbReference>
<feature type="compositionally biased region" description="Basic and acidic residues" evidence="1">
    <location>
        <begin position="1"/>
        <end position="17"/>
    </location>
</feature>
<gene>
    <name evidence="2" type="ORF">BSTOLATCC_MIC58124</name>
</gene>
<dbReference type="AlphaFoldDB" id="A0AAU9K848"/>
<comment type="caution">
    <text evidence="2">The sequence shown here is derived from an EMBL/GenBank/DDBJ whole genome shotgun (WGS) entry which is preliminary data.</text>
</comment>
<sequence>MRPTDLKFRSPKERTGEFHNASITSNGSSLSISPVKIKPSFAKEPRFPQYEFNSKITGYRVGPGSYEVSPRWKRSGPVYRKFHAEKDLSNNGYYYIGHQIVFEATMVPRKKRHSMNESILRVDAGQVLPESLRPKTTISVERTNTRWWQKTCSDITQSTLRDESPKSPSSNEKEKKKAEIKRSCIKSPNFNSYLPRKKMFPMPN</sequence>
<name>A0AAU9K848_9CILI</name>
<accession>A0AAU9K848</accession>
<feature type="compositionally biased region" description="Basic and acidic residues" evidence="1">
    <location>
        <begin position="160"/>
        <end position="182"/>
    </location>
</feature>
<feature type="region of interest" description="Disordered" evidence="1">
    <location>
        <begin position="158"/>
        <end position="183"/>
    </location>
</feature>